<sequence length="131" mass="15229">MATSSEIKKELAQALREHIVFLKVVERADDACQDGLLFVIKSFSFMLERVPDALISDNEEDLYFAAFQYYNLLAELKQNLKMSYSDCDFKGENLLELLKVFPSSYEEDLNLWWEQKTGLKVNRTKQTIDMG</sequence>
<dbReference type="Proteomes" id="UP000286773">
    <property type="component" value="Unassembled WGS sequence"/>
</dbReference>
<name>A0A430AUP6_9ENTE</name>
<dbReference type="OrthoDB" id="2189147at2"/>
<organism evidence="1 2">
    <name type="scientific">Vagococcus acidifermentans</name>
    <dbReference type="NCBI Taxonomy" id="564710"/>
    <lineage>
        <taxon>Bacteria</taxon>
        <taxon>Bacillati</taxon>
        <taxon>Bacillota</taxon>
        <taxon>Bacilli</taxon>
        <taxon>Lactobacillales</taxon>
        <taxon>Enterococcaceae</taxon>
        <taxon>Vagococcus</taxon>
    </lineage>
</organism>
<evidence type="ECO:0000313" key="2">
    <source>
        <dbReference type="Proteomes" id="UP000286773"/>
    </source>
</evidence>
<gene>
    <name evidence="1" type="ORF">CBF27_07425</name>
</gene>
<comment type="caution">
    <text evidence="1">The sequence shown here is derived from an EMBL/GenBank/DDBJ whole genome shotgun (WGS) entry which is preliminary data.</text>
</comment>
<proteinExistence type="predicted"/>
<dbReference type="RefSeq" id="WP_126813692.1">
    <property type="nucleotide sequence ID" value="NZ_NGKC01000007.1"/>
</dbReference>
<reference evidence="1 2" key="1">
    <citation type="submission" date="2017-05" db="EMBL/GenBank/DDBJ databases">
        <title>Vagococcus spp. assemblies.</title>
        <authorList>
            <person name="Gulvik C.A."/>
        </authorList>
    </citation>
    <scope>NUCLEOTIDE SEQUENCE [LARGE SCALE GENOMIC DNA]</scope>
    <source>
        <strain evidence="1 2">LMG 24798</strain>
    </source>
</reference>
<dbReference type="EMBL" id="NGKC01000007">
    <property type="protein sequence ID" value="RSU11780.1"/>
    <property type="molecule type" value="Genomic_DNA"/>
</dbReference>
<evidence type="ECO:0000313" key="1">
    <source>
        <dbReference type="EMBL" id="RSU11780.1"/>
    </source>
</evidence>
<accession>A0A430AUP6</accession>
<dbReference type="AlphaFoldDB" id="A0A430AUP6"/>
<protein>
    <submittedName>
        <fullName evidence="1">Uncharacterized protein</fullName>
    </submittedName>
</protein>
<keyword evidence="2" id="KW-1185">Reference proteome</keyword>